<dbReference type="Pfam" id="PF12796">
    <property type="entry name" value="Ank_2"/>
    <property type="match status" value="1"/>
</dbReference>
<dbReference type="PANTHER" id="PTHR22677">
    <property type="entry name" value="ANKYRIN REPEAT DOMAIN-CONTAINING PROTEIN 60"/>
    <property type="match status" value="1"/>
</dbReference>
<evidence type="ECO:0000256" key="1">
    <source>
        <dbReference type="PROSITE-ProRule" id="PRU00023"/>
    </source>
</evidence>
<dbReference type="InterPro" id="IPR002110">
    <property type="entry name" value="Ankyrin_rpt"/>
</dbReference>
<dbReference type="OrthoDB" id="10071127at2759"/>
<organism evidence="2 3">
    <name type="scientific">Crassostrea virginica</name>
    <name type="common">Eastern oyster</name>
    <dbReference type="NCBI Taxonomy" id="6565"/>
    <lineage>
        <taxon>Eukaryota</taxon>
        <taxon>Metazoa</taxon>
        <taxon>Spiralia</taxon>
        <taxon>Lophotrochozoa</taxon>
        <taxon>Mollusca</taxon>
        <taxon>Bivalvia</taxon>
        <taxon>Autobranchia</taxon>
        <taxon>Pteriomorphia</taxon>
        <taxon>Ostreida</taxon>
        <taxon>Ostreoidea</taxon>
        <taxon>Ostreidae</taxon>
        <taxon>Crassostrea</taxon>
    </lineage>
</organism>
<dbReference type="KEGG" id="cvn:111106073"/>
<feature type="repeat" description="ANK" evidence="1">
    <location>
        <begin position="102"/>
        <end position="134"/>
    </location>
</feature>
<dbReference type="PANTHER" id="PTHR22677:SF4">
    <property type="entry name" value="USHER SYNDROME TYPE-1G PROTEIN-LIKE PROTEIN"/>
    <property type="match status" value="1"/>
</dbReference>
<dbReference type="GeneID" id="111106073"/>
<dbReference type="Gene3D" id="1.25.40.20">
    <property type="entry name" value="Ankyrin repeat-containing domain"/>
    <property type="match status" value="1"/>
</dbReference>
<keyword evidence="1" id="KW-0040">ANK repeat</keyword>
<dbReference type="AlphaFoldDB" id="A0A8B8AZV6"/>
<evidence type="ECO:0000313" key="3">
    <source>
        <dbReference type="RefSeq" id="XP_022296303.1"/>
    </source>
</evidence>
<dbReference type="PROSITE" id="PS50088">
    <property type="entry name" value="ANK_REPEAT"/>
    <property type="match status" value="3"/>
</dbReference>
<dbReference type="PROSITE" id="PS50297">
    <property type="entry name" value="ANK_REP_REGION"/>
    <property type="match status" value="3"/>
</dbReference>
<feature type="repeat" description="ANK" evidence="1">
    <location>
        <begin position="69"/>
        <end position="101"/>
    </location>
</feature>
<dbReference type="SMART" id="SM00248">
    <property type="entry name" value="ANK"/>
    <property type="match status" value="3"/>
</dbReference>
<dbReference type="RefSeq" id="XP_022296303.1">
    <property type="nucleotide sequence ID" value="XM_022440595.1"/>
</dbReference>
<dbReference type="Proteomes" id="UP000694844">
    <property type="component" value="Chromosome 8"/>
</dbReference>
<gene>
    <name evidence="3" type="primary">LOC111106073</name>
</gene>
<dbReference type="SUPFAM" id="SSF48403">
    <property type="entry name" value="Ankyrin repeat"/>
    <property type="match status" value="1"/>
</dbReference>
<dbReference type="InterPro" id="IPR036770">
    <property type="entry name" value="Ankyrin_rpt-contain_sf"/>
</dbReference>
<proteinExistence type="predicted"/>
<sequence length="230" mass="25588">MAISLIEAIRSGNVTLAKKLLAQRKLTCLNSQTARNDGTALYWACCLGYLELVRSLLEQGADPNVLTAWNGSPLHAACDNNQTDVAQMLLRYGADINQQTKSGDTPCHLAAYRGFPILVQMLAENGASLRMVNNKYRTPLEDAQNQGHTSIVRYLSAVSQIRSESQYPCMKTDWESQITASMQMMQLFPGDHAFGYYFGENSQNPSAPSENNLSLLSHREPHSRLTFRNL</sequence>
<dbReference type="Pfam" id="PF00023">
    <property type="entry name" value="Ank"/>
    <property type="match status" value="1"/>
</dbReference>
<reference evidence="3" key="1">
    <citation type="submission" date="2025-08" db="UniProtKB">
        <authorList>
            <consortium name="RefSeq"/>
        </authorList>
    </citation>
    <scope>IDENTIFICATION</scope>
    <source>
        <tissue evidence="3">Whole sample</tissue>
    </source>
</reference>
<evidence type="ECO:0000313" key="2">
    <source>
        <dbReference type="Proteomes" id="UP000694844"/>
    </source>
</evidence>
<feature type="repeat" description="ANK" evidence="1">
    <location>
        <begin position="36"/>
        <end position="68"/>
    </location>
</feature>
<accession>A0A8B8AZV6</accession>
<protein>
    <submittedName>
        <fullName evidence="3">Ankyrin repeat and protein kinase domain-containing protein 1-like</fullName>
    </submittedName>
</protein>
<keyword evidence="2" id="KW-1185">Reference proteome</keyword>
<dbReference type="InterPro" id="IPR039323">
    <property type="entry name" value="ANKRD_45/46/60"/>
</dbReference>
<name>A0A8B8AZV6_CRAVI</name>